<dbReference type="AlphaFoldDB" id="A0A395M0M6"/>
<dbReference type="NCBIfam" id="TIGR00009">
    <property type="entry name" value="L28"/>
    <property type="match status" value="1"/>
</dbReference>
<reference evidence="6 7" key="1">
    <citation type="journal article" date="2011" name="ISME J.">
        <title>Community ecology of hot spring cyanobacterial mats: predominant populations and their functional potential.</title>
        <authorList>
            <person name="Klatt C.G."/>
            <person name="Wood J.M."/>
            <person name="Rusch D.B."/>
            <person name="Bateson M.M."/>
            <person name="Hamamura N."/>
            <person name="Heidelberg J.F."/>
            <person name="Grossman A.R."/>
            <person name="Bhaya D."/>
            <person name="Cohan F.M."/>
            <person name="Kuhl M."/>
            <person name="Bryant D.A."/>
            <person name="Ward D.M."/>
        </authorList>
    </citation>
    <scope>NUCLEOTIDE SEQUENCE [LARGE SCALE GENOMIC DNA]</scope>
    <source>
        <strain evidence="6">OS</strain>
    </source>
</reference>
<dbReference type="GO" id="GO:0003735">
    <property type="term" value="F:structural constituent of ribosome"/>
    <property type="evidence" value="ECO:0007669"/>
    <property type="project" value="InterPro"/>
</dbReference>
<evidence type="ECO:0000256" key="1">
    <source>
        <dbReference type="ARBA" id="ARBA00008760"/>
    </source>
</evidence>
<dbReference type="PANTHER" id="PTHR39080">
    <property type="entry name" value="50S RIBOSOMAL PROTEIN L28"/>
    <property type="match status" value="1"/>
</dbReference>
<proteinExistence type="inferred from homology"/>
<evidence type="ECO:0000313" key="6">
    <source>
        <dbReference type="EMBL" id="RFM23474.1"/>
    </source>
</evidence>
<sequence>MAKVCVLTGKKPVYGNVVSHANNHRRTRFEPNLQKKRIWLEDEKRWVRVRISAKALRTLAKKGTAILSKALKEQQAL</sequence>
<keyword evidence="3 5" id="KW-0687">Ribonucleoprotein</keyword>
<dbReference type="Pfam" id="PF00830">
    <property type="entry name" value="Ribosomal_L28"/>
    <property type="match status" value="1"/>
</dbReference>
<keyword evidence="2 5" id="KW-0689">Ribosomal protein</keyword>
<accession>A0A395M0M6</accession>
<dbReference type="Proteomes" id="UP000266389">
    <property type="component" value="Unassembled WGS sequence"/>
</dbReference>
<evidence type="ECO:0000256" key="3">
    <source>
        <dbReference type="ARBA" id="ARBA00023274"/>
    </source>
</evidence>
<dbReference type="FunFam" id="2.30.170.40:FF:000001">
    <property type="entry name" value="50S ribosomal protein L28"/>
    <property type="match status" value="1"/>
</dbReference>
<comment type="caution">
    <text evidence="6">The sequence shown here is derived from an EMBL/GenBank/DDBJ whole genome shotgun (WGS) entry which is preliminary data.</text>
</comment>
<dbReference type="InterPro" id="IPR050096">
    <property type="entry name" value="Bacterial_rp_bL28"/>
</dbReference>
<protein>
    <recommendedName>
        <fullName evidence="4 5">Large ribosomal subunit protein bL28</fullName>
    </recommendedName>
</protein>
<dbReference type="GO" id="GO:0005840">
    <property type="term" value="C:ribosome"/>
    <property type="evidence" value="ECO:0007669"/>
    <property type="project" value="UniProtKB-KW"/>
</dbReference>
<evidence type="ECO:0000256" key="2">
    <source>
        <dbReference type="ARBA" id="ARBA00022980"/>
    </source>
</evidence>
<dbReference type="EMBL" id="PHFL01000065">
    <property type="protein sequence ID" value="RFM23474.1"/>
    <property type="molecule type" value="Genomic_DNA"/>
</dbReference>
<dbReference type="Gene3D" id="2.30.170.40">
    <property type="entry name" value="Ribosomal protein L28/L24"/>
    <property type="match status" value="1"/>
</dbReference>
<dbReference type="SUPFAM" id="SSF143800">
    <property type="entry name" value="L28p-like"/>
    <property type="match status" value="1"/>
</dbReference>
<dbReference type="InterPro" id="IPR034704">
    <property type="entry name" value="Ribosomal_bL28/bL31-like_sf"/>
</dbReference>
<evidence type="ECO:0000256" key="4">
    <source>
        <dbReference type="ARBA" id="ARBA00035174"/>
    </source>
</evidence>
<organism evidence="6 7">
    <name type="scientific">Candidatus Thermochlorobacter aerophilus</name>
    <dbReference type="NCBI Taxonomy" id="1868324"/>
    <lineage>
        <taxon>Bacteria</taxon>
        <taxon>Pseudomonadati</taxon>
        <taxon>Chlorobiota</taxon>
        <taxon>Chlorobiia</taxon>
        <taxon>Chlorobiales</taxon>
        <taxon>Candidatus Thermochlorobacteriaceae</taxon>
        <taxon>Candidatus Thermochlorobacter</taxon>
    </lineage>
</organism>
<dbReference type="GO" id="GO:1990904">
    <property type="term" value="C:ribonucleoprotein complex"/>
    <property type="evidence" value="ECO:0007669"/>
    <property type="project" value="UniProtKB-KW"/>
</dbReference>
<dbReference type="InterPro" id="IPR037147">
    <property type="entry name" value="Ribosomal_bL28_sf"/>
</dbReference>
<evidence type="ECO:0000313" key="7">
    <source>
        <dbReference type="Proteomes" id="UP000266389"/>
    </source>
</evidence>
<comment type="similarity">
    <text evidence="1 5">Belongs to the bacterial ribosomal protein bL28 family.</text>
</comment>
<evidence type="ECO:0000256" key="5">
    <source>
        <dbReference type="HAMAP-Rule" id="MF_00373"/>
    </source>
</evidence>
<name>A0A395M0M6_9BACT</name>
<gene>
    <name evidence="5" type="primary">rpmB</name>
    <name evidence="6" type="ORF">D0433_11120</name>
</gene>
<dbReference type="InterPro" id="IPR026569">
    <property type="entry name" value="Ribosomal_bL28"/>
</dbReference>
<dbReference type="HAMAP" id="MF_00373">
    <property type="entry name" value="Ribosomal_bL28"/>
    <property type="match status" value="1"/>
</dbReference>
<dbReference type="GO" id="GO:0006412">
    <property type="term" value="P:translation"/>
    <property type="evidence" value="ECO:0007669"/>
    <property type="project" value="UniProtKB-UniRule"/>
</dbReference>
<dbReference type="PANTHER" id="PTHR39080:SF1">
    <property type="entry name" value="LARGE RIBOSOMAL SUBUNIT PROTEIN BL28A"/>
    <property type="match status" value="1"/>
</dbReference>
<dbReference type="InterPro" id="IPR001383">
    <property type="entry name" value="Ribosomal_bL28_bact-type"/>
</dbReference>